<name>A0A2P2Q484_RHIMU</name>
<protein>
    <submittedName>
        <fullName evidence="1">Uncharacterized protein</fullName>
    </submittedName>
</protein>
<dbReference type="EMBL" id="GGEC01081269">
    <property type="protein sequence ID" value="MBX61753.1"/>
    <property type="molecule type" value="Transcribed_RNA"/>
</dbReference>
<reference evidence="1" key="1">
    <citation type="submission" date="2018-02" db="EMBL/GenBank/DDBJ databases">
        <title>Rhizophora mucronata_Transcriptome.</title>
        <authorList>
            <person name="Meera S.P."/>
            <person name="Sreeshan A."/>
            <person name="Augustine A."/>
        </authorList>
    </citation>
    <scope>NUCLEOTIDE SEQUENCE</scope>
    <source>
        <tissue evidence="1">Leaf</tissue>
    </source>
</reference>
<evidence type="ECO:0000313" key="1">
    <source>
        <dbReference type="EMBL" id="MBX61753.1"/>
    </source>
</evidence>
<proteinExistence type="predicted"/>
<organism evidence="1">
    <name type="scientific">Rhizophora mucronata</name>
    <name type="common">Asiatic mangrove</name>
    <dbReference type="NCBI Taxonomy" id="61149"/>
    <lineage>
        <taxon>Eukaryota</taxon>
        <taxon>Viridiplantae</taxon>
        <taxon>Streptophyta</taxon>
        <taxon>Embryophyta</taxon>
        <taxon>Tracheophyta</taxon>
        <taxon>Spermatophyta</taxon>
        <taxon>Magnoliopsida</taxon>
        <taxon>eudicotyledons</taxon>
        <taxon>Gunneridae</taxon>
        <taxon>Pentapetalae</taxon>
        <taxon>rosids</taxon>
        <taxon>fabids</taxon>
        <taxon>Malpighiales</taxon>
        <taxon>Rhizophoraceae</taxon>
        <taxon>Rhizophora</taxon>
    </lineage>
</organism>
<sequence length="37" mass="4045">MQCLTFSAGGYLKGTALERPLQIILSIESIYGWIDGV</sequence>
<dbReference type="AlphaFoldDB" id="A0A2P2Q484"/>
<accession>A0A2P2Q484</accession>